<dbReference type="AlphaFoldDB" id="A0A918PIK4"/>
<dbReference type="Proteomes" id="UP000622166">
    <property type="component" value="Unassembled WGS sequence"/>
</dbReference>
<reference evidence="1" key="1">
    <citation type="journal article" date="2014" name="Int. J. Syst. Evol. Microbiol.">
        <title>Complete genome sequence of Corynebacterium casei LMG S-19264T (=DSM 44701T), isolated from a smear-ripened cheese.</title>
        <authorList>
            <consortium name="US DOE Joint Genome Institute (JGI-PGF)"/>
            <person name="Walter F."/>
            <person name="Albersmeier A."/>
            <person name="Kalinowski J."/>
            <person name="Ruckert C."/>
        </authorList>
    </citation>
    <scope>NUCLEOTIDE SEQUENCE</scope>
    <source>
        <strain evidence="1">JCM 4815</strain>
    </source>
</reference>
<keyword evidence="2" id="KW-1185">Reference proteome</keyword>
<dbReference type="EMBL" id="BMVW01000005">
    <property type="protein sequence ID" value="GGZ11907.1"/>
    <property type="molecule type" value="Genomic_DNA"/>
</dbReference>
<sequence length="55" mass="5903">MPCIGWLAVTSVLPPGIGSPSVWPAANRPRKPRTEEFLREALAMSVTALLLSVTN</sequence>
<gene>
    <name evidence="1" type="ORF">GCM10010365_34630</name>
</gene>
<protein>
    <submittedName>
        <fullName evidence="1">Uncharacterized protein</fullName>
    </submittedName>
</protein>
<name>A0A918PIK4_9ACTN</name>
<reference evidence="1" key="2">
    <citation type="submission" date="2020-09" db="EMBL/GenBank/DDBJ databases">
        <authorList>
            <person name="Sun Q."/>
            <person name="Ohkuma M."/>
        </authorList>
    </citation>
    <scope>NUCLEOTIDE SEQUENCE</scope>
    <source>
        <strain evidence="1">JCM 4815</strain>
    </source>
</reference>
<accession>A0A918PIK4</accession>
<evidence type="ECO:0000313" key="1">
    <source>
        <dbReference type="EMBL" id="GGZ11907.1"/>
    </source>
</evidence>
<evidence type="ECO:0000313" key="2">
    <source>
        <dbReference type="Proteomes" id="UP000622166"/>
    </source>
</evidence>
<organism evidence="1 2">
    <name type="scientific">Streptomyces poonensis</name>
    <dbReference type="NCBI Taxonomy" id="68255"/>
    <lineage>
        <taxon>Bacteria</taxon>
        <taxon>Bacillati</taxon>
        <taxon>Actinomycetota</taxon>
        <taxon>Actinomycetes</taxon>
        <taxon>Kitasatosporales</taxon>
        <taxon>Streptomycetaceae</taxon>
        <taxon>Streptomyces</taxon>
    </lineage>
</organism>
<proteinExistence type="predicted"/>
<comment type="caution">
    <text evidence="1">The sequence shown here is derived from an EMBL/GenBank/DDBJ whole genome shotgun (WGS) entry which is preliminary data.</text>
</comment>